<feature type="domain" description="Protein-arginine deiminase C-terminal" evidence="2">
    <location>
        <begin position="91"/>
        <end position="205"/>
    </location>
</feature>
<feature type="region of interest" description="Disordered" evidence="1">
    <location>
        <begin position="206"/>
        <end position="246"/>
    </location>
</feature>
<comment type="caution">
    <text evidence="3">The sequence shown here is derived from an EMBL/GenBank/DDBJ whole genome shotgun (WGS) entry which is preliminary data.</text>
</comment>
<dbReference type="Pfam" id="PF03068">
    <property type="entry name" value="PAD"/>
    <property type="match status" value="1"/>
</dbReference>
<proteinExistence type="predicted"/>
<dbReference type="Gene3D" id="3.75.10.10">
    <property type="entry name" value="L-arginine/glycine Amidinotransferase, Chain A"/>
    <property type="match status" value="1"/>
</dbReference>
<dbReference type="GO" id="GO:0004668">
    <property type="term" value="F:protein-arginine deiminase activity"/>
    <property type="evidence" value="ECO:0007669"/>
    <property type="project" value="InterPro"/>
</dbReference>
<organism evidence="3 4">
    <name type="scientific">Ophiocordyceps sinensis</name>
    <dbReference type="NCBI Taxonomy" id="72228"/>
    <lineage>
        <taxon>Eukaryota</taxon>
        <taxon>Fungi</taxon>
        <taxon>Dikarya</taxon>
        <taxon>Ascomycota</taxon>
        <taxon>Pezizomycotina</taxon>
        <taxon>Sordariomycetes</taxon>
        <taxon>Hypocreomycetidae</taxon>
        <taxon>Hypocreales</taxon>
        <taxon>Ophiocordycipitaceae</taxon>
        <taxon>Ophiocordyceps</taxon>
    </lineage>
</organism>
<dbReference type="GO" id="GO:0005737">
    <property type="term" value="C:cytoplasm"/>
    <property type="evidence" value="ECO:0007669"/>
    <property type="project" value="InterPro"/>
</dbReference>
<dbReference type="Proteomes" id="UP000557566">
    <property type="component" value="Unassembled WGS sequence"/>
</dbReference>
<evidence type="ECO:0000313" key="3">
    <source>
        <dbReference type="EMBL" id="KAF4509196.1"/>
    </source>
</evidence>
<name>A0A8H4V681_9HYPO</name>
<feature type="region of interest" description="Disordered" evidence="1">
    <location>
        <begin position="431"/>
        <end position="457"/>
    </location>
</feature>
<dbReference type="OrthoDB" id="5150140at2759"/>
<dbReference type="EMBL" id="JAAVMX010000005">
    <property type="protein sequence ID" value="KAF4509196.1"/>
    <property type="molecule type" value="Genomic_DNA"/>
</dbReference>
<evidence type="ECO:0000256" key="1">
    <source>
        <dbReference type="SAM" id="MobiDB-lite"/>
    </source>
</evidence>
<evidence type="ECO:0000313" key="4">
    <source>
        <dbReference type="Proteomes" id="UP000557566"/>
    </source>
</evidence>
<feature type="compositionally biased region" description="Basic and acidic residues" evidence="1">
    <location>
        <begin position="432"/>
        <end position="457"/>
    </location>
</feature>
<protein>
    <recommendedName>
        <fullName evidence="2">Protein-arginine deiminase C-terminal domain-containing protein</fullName>
    </recommendedName>
</protein>
<dbReference type="AlphaFoldDB" id="A0A8H4V681"/>
<keyword evidence="4" id="KW-1185">Reference proteome</keyword>
<dbReference type="InterPro" id="IPR013530">
    <property type="entry name" value="PAD_C"/>
</dbReference>
<dbReference type="GO" id="GO:0005509">
    <property type="term" value="F:calcium ion binding"/>
    <property type="evidence" value="ECO:0007669"/>
    <property type="project" value="InterPro"/>
</dbReference>
<sequence length="457" mass="50590">MSLYRTTPNPGLGDSATGSIVVADATARSKVRLFHKTGGQWTFVASNYTFKAQDLKAGLELGIDARDVRSPGGWDGRATVELKIKDGETEASDSVALRVAPVLTQHHGQPAEQLVTASAHDWNEGMARFVEELGEMSRTAELKPLRIMDTFPCRGGGDGWVQDFFEAGYSSMPGPDGPVGLQIMMRSAQTQRQPGRKIFQDLRSNTQAHDVPGQRQRPGNASEEDVGTKVPEAGMPPGESEQQPANMTEKARTFAPRLLANDYPAGMPLQLYIPPCLRDPAHHLHLPEFGQPLRIQIEGPVVAIERLFPTITWHTNPTRLEFPQPAAQELANLAYRTIYGKEPRLGDAVVKDEYLGWVVENPMTRVDYYGVTFDHHVPTGDSDPEVLQINVIEVEDDDGAYANRWLPFQVDASTYRGQSVLAVPRCCQKRKGTQDRRKVNESVAERENKGPERDEAN</sequence>
<evidence type="ECO:0000259" key="2">
    <source>
        <dbReference type="Pfam" id="PF03068"/>
    </source>
</evidence>
<accession>A0A8H4V681</accession>
<reference evidence="3 4" key="1">
    <citation type="journal article" date="2020" name="Genome Biol. Evol.">
        <title>A new high-quality draft genome assembly of the Chinese cordyceps Ophiocordyceps sinensis.</title>
        <authorList>
            <person name="Shu R."/>
            <person name="Zhang J."/>
            <person name="Meng Q."/>
            <person name="Zhang H."/>
            <person name="Zhou G."/>
            <person name="Li M."/>
            <person name="Wu P."/>
            <person name="Zhao Y."/>
            <person name="Chen C."/>
            <person name="Qin Q."/>
        </authorList>
    </citation>
    <scope>NUCLEOTIDE SEQUENCE [LARGE SCALE GENOMIC DNA]</scope>
    <source>
        <strain evidence="3 4">IOZ07</strain>
    </source>
</reference>
<gene>
    <name evidence="3" type="ORF">G6O67_005482</name>
</gene>